<reference evidence="2 3" key="1">
    <citation type="submission" date="2016-11" db="EMBL/GenBank/DDBJ databases">
        <authorList>
            <person name="Jaros S."/>
            <person name="Januszkiewicz K."/>
            <person name="Wedrychowicz H."/>
        </authorList>
    </citation>
    <scope>NUCLEOTIDE SEQUENCE [LARGE SCALE GENOMIC DNA]</scope>
    <source>
        <strain evidence="2 3">ATCC 23634</strain>
    </source>
</reference>
<dbReference type="PANTHER" id="PTHR43546">
    <property type="entry name" value="UPF0173 METAL-DEPENDENT HYDROLASE MJ1163-RELATED"/>
    <property type="match status" value="1"/>
</dbReference>
<gene>
    <name evidence="2" type="ORF">SAMN02983003_2557</name>
</gene>
<protein>
    <submittedName>
        <fullName evidence="2">L-ascorbate metabolism protein UlaG, beta-lactamase superfamily</fullName>
    </submittedName>
</protein>
<accession>A0A1K2HZN6</accession>
<evidence type="ECO:0000313" key="2">
    <source>
        <dbReference type="EMBL" id="SFZ85395.1"/>
    </source>
</evidence>
<dbReference type="Pfam" id="PF12706">
    <property type="entry name" value="Lactamase_B_2"/>
    <property type="match status" value="1"/>
</dbReference>
<sequence length="229" mass="24901">MITPDIIATGLGDVVLQPVHHATFMLSWGENSIVFDPVGGTARLAGLPRPDLVILTHEHPDHYDEATLLALAEQGPLDIIASPGTHALLPDALKTRATRLANGETVEKLGVVIDAVPAYNTTPERLQFHPRGLVNGYVLDFGGTRIYNASDTEVTPELAGMTDIAVALVPMNLPYTMTGPQAAEGVRQFRPRIVYPFHYLGGREDEVFAKALEGEAGIEVRLRDWYEGQ</sequence>
<dbReference type="EMBL" id="FPKU01000002">
    <property type="protein sequence ID" value="SFZ85395.1"/>
    <property type="molecule type" value="Genomic_DNA"/>
</dbReference>
<dbReference type="OrthoDB" id="9805728at2"/>
<dbReference type="STRING" id="665118.SAMN02983003_2557"/>
<organism evidence="2 3">
    <name type="scientific">Devosia enhydra</name>
    <dbReference type="NCBI Taxonomy" id="665118"/>
    <lineage>
        <taxon>Bacteria</taxon>
        <taxon>Pseudomonadati</taxon>
        <taxon>Pseudomonadota</taxon>
        <taxon>Alphaproteobacteria</taxon>
        <taxon>Hyphomicrobiales</taxon>
        <taxon>Devosiaceae</taxon>
        <taxon>Devosia</taxon>
    </lineage>
</organism>
<proteinExistence type="predicted"/>
<dbReference type="Gene3D" id="3.60.15.10">
    <property type="entry name" value="Ribonuclease Z/Hydroxyacylglutathione hydrolase-like"/>
    <property type="match status" value="1"/>
</dbReference>
<dbReference type="AlphaFoldDB" id="A0A1K2HZN6"/>
<dbReference type="InterPro" id="IPR036866">
    <property type="entry name" value="RibonucZ/Hydroxyglut_hydro"/>
</dbReference>
<dbReference type="InterPro" id="IPR050114">
    <property type="entry name" value="UPF0173_UPF0282_UlaG_hydrolase"/>
</dbReference>
<dbReference type="SMART" id="SM00849">
    <property type="entry name" value="Lactamase_B"/>
    <property type="match status" value="1"/>
</dbReference>
<keyword evidence="3" id="KW-1185">Reference proteome</keyword>
<name>A0A1K2HZN6_9HYPH</name>
<dbReference type="InterPro" id="IPR001279">
    <property type="entry name" value="Metallo-B-lactamas"/>
</dbReference>
<feature type="domain" description="Metallo-beta-lactamase" evidence="1">
    <location>
        <begin position="19"/>
        <end position="198"/>
    </location>
</feature>
<dbReference type="PANTHER" id="PTHR43546:SF3">
    <property type="entry name" value="UPF0173 METAL-DEPENDENT HYDROLASE MJ1163"/>
    <property type="match status" value="1"/>
</dbReference>
<dbReference type="Proteomes" id="UP000183447">
    <property type="component" value="Unassembled WGS sequence"/>
</dbReference>
<evidence type="ECO:0000259" key="1">
    <source>
        <dbReference type="SMART" id="SM00849"/>
    </source>
</evidence>
<dbReference type="RefSeq" id="WP_072343559.1">
    <property type="nucleotide sequence ID" value="NZ_FPKU01000002.1"/>
</dbReference>
<evidence type="ECO:0000313" key="3">
    <source>
        <dbReference type="Proteomes" id="UP000183447"/>
    </source>
</evidence>
<dbReference type="SUPFAM" id="SSF56281">
    <property type="entry name" value="Metallo-hydrolase/oxidoreductase"/>
    <property type="match status" value="1"/>
</dbReference>